<organism evidence="6 7">
    <name type="scientific">Mus spicilegus</name>
    <name type="common">Mound-building mouse</name>
    <dbReference type="NCBI Taxonomy" id="10103"/>
    <lineage>
        <taxon>Eukaryota</taxon>
        <taxon>Metazoa</taxon>
        <taxon>Chordata</taxon>
        <taxon>Craniata</taxon>
        <taxon>Vertebrata</taxon>
        <taxon>Euteleostomi</taxon>
        <taxon>Mammalia</taxon>
        <taxon>Eutheria</taxon>
        <taxon>Euarchontoglires</taxon>
        <taxon>Glires</taxon>
        <taxon>Rodentia</taxon>
        <taxon>Myomorpha</taxon>
        <taxon>Muroidea</taxon>
        <taxon>Muridae</taxon>
        <taxon>Murinae</taxon>
        <taxon>Mus</taxon>
        <taxon>Mus</taxon>
    </lineage>
</organism>
<feature type="signal peptide" evidence="5">
    <location>
        <begin position="1"/>
        <end position="21"/>
    </location>
</feature>
<reference evidence="6" key="1">
    <citation type="submission" date="2025-08" db="UniProtKB">
        <authorList>
            <consortium name="Ensembl"/>
        </authorList>
    </citation>
    <scope>IDENTIFICATION</scope>
</reference>
<dbReference type="PANTHER" id="PTHR14380">
    <property type="entry name" value="PLACENTA-SPECIFIC PROTEIN 1"/>
    <property type="match status" value="1"/>
</dbReference>
<feature type="chain" id="PRO_5034206089" evidence="5">
    <location>
        <begin position="22"/>
        <end position="195"/>
    </location>
</feature>
<evidence type="ECO:0000313" key="7">
    <source>
        <dbReference type="Proteomes" id="UP000694415"/>
    </source>
</evidence>
<reference evidence="6" key="2">
    <citation type="submission" date="2025-09" db="UniProtKB">
        <authorList>
            <consortium name="Ensembl"/>
        </authorList>
    </citation>
    <scope>IDENTIFICATION</scope>
</reference>
<dbReference type="Proteomes" id="UP000694415">
    <property type="component" value="Unplaced"/>
</dbReference>
<keyword evidence="4 5" id="KW-0732">Signal</keyword>
<dbReference type="PANTHER" id="PTHR14380:SF8">
    <property type="entry name" value="OOCYTE-SECRETED PROTEIN 3"/>
    <property type="match status" value="1"/>
</dbReference>
<name>A0A8C6N5F5_MUSSI</name>
<evidence type="ECO:0000256" key="2">
    <source>
        <dbReference type="ARBA" id="ARBA00010071"/>
    </source>
</evidence>
<sequence>MKAFVASGLLLLIFGMWRCSGIEPVSMECDHFTFRVIAKRALFYPDDLIGPDELLLGASCPVTSIRPDELEFYYDIHSCGTFIQHAFDGTIVNTWLTYMPRNISIYAELQLQCVIPRISQDELDNKQSSDECVGESETIDVGNLDFHPPPQCWFLVLKRYCIICGHFHFPNNWLIPYHGWKDESFQRLLPSLFHR</sequence>
<evidence type="ECO:0000256" key="5">
    <source>
        <dbReference type="SAM" id="SignalP"/>
    </source>
</evidence>
<keyword evidence="7" id="KW-1185">Reference proteome</keyword>
<comment type="subcellular location">
    <subcellularLocation>
        <location evidence="1">Secreted</location>
    </subcellularLocation>
</comment>
<dbReference type="GeneTree" id="ENSGT01030000234567"/>
<keyword evidence="3" id="KW-0964">Secreted</keyword>
<comment type="similarity">
    <text evidence="2">Belongs to the PLAC1 family.</text>
</comment>
<evidence type="ECO:0000256" key="3">
    <source>
        <dbReference type="ARBA" id="ARBA00022525"/>
    </source>
</evidence>
<dbReference type="InterPro" id="IPR033222">
    <property type="entry name" value="PLAC1_fam"/>
</dbReference>
<dbReference type="GO" id="GO:0005576">
    <property type="term" value="C:extracellular region"/>
    <property type="evidence" value="ECO:0007669"/>
    <property type="project" value="UniProtKB-SubCell"/>
</dbReference>
<evidence type="ECO:0000256" key="4">
    <source>
        <dbReference type="ARBA" id="ARBA00022729"/>
    </source>
</evidence>
<protein>
    <submittedName>
        <fullName evidence="6">Oocyte secreted protein 3</fullName>
    </submittedName>
</protein>
<evidence type="ECO:0000256" key="1">
    <source>
        <dbReference type="ARBA" id="ARBA00004613"/>
    </source>
</evidence>
<proteinExistence type="inferred from homology"/>
<dbReference type="Gene3D" id="2.60.40.3210">
    <property type="entry name" value="Zona pellucida, ZP-N domain"/>
    <property type="match status" value="1"/>
</dbReference>
<dbReference type="Ensembl" id="ENSMSIT00000046430.1">
    <property type="protein sequence ID" value="ENSMSIP00000036845.1"/>
    <property type="gene ID" value="ENSMSIG00000030657.1"/>
</dbReference>
<accession>A0A8C6N5F5</accession>
<dbReference type="AlphaFoldDB" id="A0A8C6N5F5"/>
<evidence type="ECO:0000313" key="6">
    <source>
        <dbReference type="Ensembl" id="ENSMSIP00000036845.1"/>
    </source>
</evidence>